<proteinExistence type="predicted"/>
<evidence type="ECO:0000256" key="1">
    <source>
        <dbReference type="SAM" id="Phobius"/>
    </source>
</evidence>
<organism evidence="2 3">
    <name type="scientific">Gehongia tenuis</name>
    <dbReference type="NCBI Taxonomy" id="2763655"/>
    <lineage>
        <taxon>Bacteria</taxon>
        <taxon>Bacillati</taxon>
        <taxon>Bacillota</taxon>
        <taxon>Clostridia</taxon>
        <taxon>Christensenellales</taxon>
        <taxon>Christensenellaceae</taxon>
        <taxon>Gehongia</taxon>
    </lineage>
</organism>
<accession>A0A926HRJ9</accession>
<feature type="transmembrane region" description="Helical" evidence="1">
    <location>
        <begin position="70"/>
        <end position="88"/>
    </location>
</feature>
<keyword evidence="1" id="KW-0812">Transmembrane</keyword>
<gene>
    <name evidence="2" type="ORF">H8696_11175</name>
</gene>
<dbReference type="AlphaFoldDB" id="A0A926HRJ9"/>
<dbReference type="EMBL" id="JACRSR010000007">
    <property type="protein sequence ID" value="MBC8532401.1"/>
    <property type="molecule type" value="Genomic_DNA"/>
</dbReference>
<dbReference type="RefSeq" id="WP_249317522.1">
    <property type="nucleotide sequence ID" value="NZ_JACRSR010000007.1"/>
</dbReference>
<keyword evidence="1" id="KW-0472">Membrane</keyword>
<feature type="transmembrane region" description="Helical" evidence="1">
    <location>
        <begin position="311"/>
        <end position="333"/>
    </location>
</feature>
<feature type="transmembrane region" description="Helical" evidence="1">
    <location>
        <begin position="133"/>
        <end position="158"/>
    </location>
</feature>
<evidence type="ECO:0000313" key="2">
    <source>
        <dbReference type="EMBL" id="MBC8532401.1"/>
    </source>
</evidence>
<protein>
    <recommendedName>
        <fullName evidence="4">Phospholipid/glycerol acyltransferase domain-containing protein</fullName>
    </recommendedName>
</protein>
<comment type="caution">
    <text evidence="2">The sequence shown here is derived from an EMBL/GenBank/DDBJ whole genome shotgun (WGS) entry which is preliminary data.</text>
</comment>
<reference evidence="2" key="1">
    <citation type="submission" date="2020-08" db="EMBL/GenBank/DDBJ databases">
        <title>Genome public.</title>
        <authorList>
            <person name="Liu C."/>
            <person name="Sun Q."/>
        </authorList>
    </citation>
    <scope>NUCLEOTIDE SEQUENCE</scope>
    <source>
        <strain evidence="2">NSJ-53</strain>
    </source>
</reference>
<name>A0A926HRJ9_9FIRM</name>
<feature type="transmembrane region" description="Helical" evidence="1">
    <location>
        <begin position="32"/>
        <end position="50"/>
    </location>
</feature>
<feature type="transmembrane region" description="Helical" evidence="1">
    <location>
        <begin position="164"/>
        <end position="189"/>
    </location>
</feature>
<keyword evidence="1" id="KW-1133">Transmembrane helix</keyword>
<feature type="transmembrane region" description="Helical" evidence="1">
    <location>
        <begin position="225"/>
        <end position="246"/>
    </location>
</feature>
<sequence>MLAIRLILGRVLDGFNIYIAMCLSGWLMHNTVFGGALYLVGRIWITYASLYGKESYEFLPNRIQVRGKIIFVFAVLFTFALSVIYPVTQSFRGFFLLLIFVLVQLILRQLVEPHPPKTGDTLANMLEVSSYRLYIRMLSNASIAINIVVLSYVCYIRFHPARGLGQNILLFLLWGIGILVITLLVWHILNRKVLHKYEKPSIFILGAVLWCIASIGSYNHVFSSAIIPGTLWCIGLGLMVAIIISIGQDIQTIMAFAMGDIKQLVYWRSTDIMVQWSIMVSNLVMLLMLTVLSFLAVGLTSMEAQLGIQNLFNLVMLLLPIGFVLAALIFALVQPLDRHYMEKFTLYQKLKARGREDAAIRTSLNDRLVKGTKRIGIRILRTFLKPLFPCHIHGKQIVDTSQGAVVFVCNHLEVYGPVLTTLHMPFYFRPWVNSQVLNEASLELELQAGVDRLVGFLPLWLRRRIPRWIKGLFLFVMRSVEPIPVYRNNFREVMTTLKQTAKVLEEDDNVLIFPENPVQGDEGGQYPEEGVASFFTGFVHIGTEYFKNTGRVVTFYPMYVCKKKRTITFDFGVTYNPEAPKSEEKERIVSYLHGRMQRMAEAQERD</sequence>
<feature type="transmembrane region" description="Helical" evidence="1">
    <location>
        <begin position="276"/>
        <end position="299"/>
    </location>
</feature>
<feature type="transmembrane region" description="Helical" evidence="1">
    <location>
        <begin position="94"/>
        <end position="112"/>
    </location>
</feature>
<dbReference type="Proteomes" id="UP000623172">
    <property type="component" value="Unassembled WGS sequence"/>
</dbReference>
<keyword evidence="3" id="KW-1185">Reference proteome</keyword>
<feature type="transmembrane region" description="Helical" evidence="1">
    <location>
        <begin position="201"/>
        <end position="219"/>
    </location>
</feature>
<evidence type="ECO:0008006" key="4">
    <source>
        <dbReference type="Google" id="ProtNLM"/>
    </source>
</evidence>
<evidence type="ECO:0000313" key="3">
    <source>
        <dbReference type="Proteomes" id="UP000623172"/>
    </source>
</evidence>